<gene>
    <name evidence="2" type="ORF">BS47DRAFT_1348663</name>
</gene>
<feature type="compositionally biased region" description="Polar residues" evidence="1">
    <location>
        <begin position="50"/>
        <end position="100"/>
    </location>
</feature>
<accession>A0A9P6AQK4</accession>
<feature type="region of interest" description="Disordered" evidence="1">
    <location>
        <begin position="222"/>
        <end position="321"/>
    </location>
</feature>
<evidence type="ECO:0000313" key="2">
    <source>
        <dbReference type="EMBL" id="KAF9509849.1"/>
    </source>
</evidence>
<feature type="compositionally biased region" description="Pro residues" evidence="1">
    <location>
        <begin position="266"/>
        <end position="277"/>
    </location>
</feature>
<protein>
    <submittedName>
        <fullName evidence="2">Uncharacterized protein</fullName>
    </submittedName>
</protein>
<feature type="region of interest" description="Disordered" evidence="1">
    <location>
        <begin position="452"/>
        <end position="473"/>
    </location>
</feature>
<keyword evidence="3" id="KW-1185">Reference proteome</keyword>
<dbReference type="EMBL" id="MU129027">
    <property type="protein sequence ID" value="KAF9509849.1"/>
    <property type="molecule type" value="Genomic_DNA"/>
</dbReference>
<feature type="region of interest" description="Disordered" evidence="1">
    <location>
        <begin position="359"/>
        <end position="403"/>
    </location>
</feature>
<dbReference type="AlphaFoldDB" id="A0A9P6AQK4"/>
<feature type="region of interest" description="Disordered" evidence="1">
    <location>
        <begin position="43"/>
        <end position="100"/>
    </location>
</feature>
<feature type="compositionally biased region" description="Polar residues" evidence="1">
    <location>
        <begin position="227"/>
        <end position="237"/>
    </location>
</feature>
<evidence type="ECO:0000313" key="3">
    <source>
        <dbReference type="Proteomes" id="UP000886523"/>
    </source>
</evidence>
<reference evidence="2" key="1">
    <citation type="journal article" date="2020" name="Nat. Commun.">
        <title>Large-scale genome sequencing of mycorrhizal fungi provides insights into the early evolution of symbiotic traits.</title>
        <authorList>
            <person name="Miyauchi S."/>
            <person name="Kiss E."/>
            <person name="Kuo A."/>
            <person name="Drula E."/>
            <person name="Kohler A."/>
            <person name="Sanchez-Garcia M."/>
            <person name="Morin E."/>
            <person name="Andreopoulos B."/>
            <person name="Barry K.W."/>
            <person name="Bonito G."/>
            <person name="Buee M."/>
            <person name="Carver A."/>
            <person name="Chen C."/>
            <person name="Cichocki N."/>
            <person name="Clum A."/>
            <person name="Culley D."/>
            <person name="Crous P.W."/>
            <person name="Fauchery L."/>
            <person name="Girlanda M."/>
            <person name="Hayes R.D."/>
            <person name="Keri Z."/>
            <person name="LaButti K."/>
            <person name="Lipzen A."/>
            <person name="Lombard V."/>
            <person name="Magnuson J."/>
            <person name="Maillard F."/>
            <person name="Murat C."/>
            <person name="Nolan M."/>
            <person name="Ohm R.A."/>
            <person name="Pangilinan J."/>
            <person name="Pereira M.F."/>
            <person name="Perotto S."/>
            <person name="Peter M."/>
            <person name="Pfister S."/>
            <person name="Riley R."/>
            <person name="Sitrit Y."/>
            <person name="Stielow J.B."/>
            <person name="Szollosi G."/>
            <person name="Zifcakova L."/>
            <person name="Stursova M."/>
            <person name="Spatafora J.W."/>
            <person name="Tedersoo L."/>
            <person name="Vaario L.M."/>
            <person name="Yamada A."/>
            <person name="Yan M."/>
            <person name="Wang P."/>
            <person name="Xu J."/>
            <person name="Bruns T."/>
            <person name="Baldrian P."/>
            <person name="Vilgalys R."/>
            <person name="Dunand C."/>
            <person name="Henrissat B."/>
            <person name="Grigoriev I.V."/>
            <person name="Hibbett D."/>
            <person name="Nagy L.G."/>
            <person name="Martin F.M."/>
        </authorList>
    </citation>
    <scope>NUCLEOTIDE SEQUENCE</scope>
    <source>
        <strain evidence="2">UP504</strain>
    </source>
</reference>
<dbReference type="Proteomes" id="UP000886523">
    <property type="component" value="Unassembled WGS sequence"/>
</dbReference>
<name>A0A9P6AQK4_9AGAM</name>
<proteinExistence type="predicted"/>
<sequence length="473" mass="50847">MCYLPATLDLLSLSVPSSRVLSRYLHPLERLRHFATSMPPHNGLAPIQLGTENMSGPSLQRSKSESFLLQSSLPPQDARTNGNRLDATSNSPPSLATSYRHPQSIAKGHQIATLPGGRYHHSRTPAVTAISTGSLAPPNPPQSEMAKIKTIKASSPSPLGSTHHFPHRRSPGFDSSSFQALGELDHGSAQVTGPAVPPSNHRVNTPLCPALVGGACDHSEPLPGAPVQNNEVETSETIRPASVFRYDHDRPSRGFLAHVQSSPRRGLPPPRPPPAYPAPRRRVSFDIGRGSRDRKIRTPPAVEPSMRTHPFSVPSNSDEEDMTRNLDQYARDSKYCTIHAEWYELLYAQATLGGSVDSAKDNEDDKADEANIDDVNTRSAGTPATLKGSKGVPEPSQRSAEGCADADGVGNLFLGPGQSIALSKEDNILVLGLALQFSSEIDGAFLESAALPDEENVLPREDNDASRPPTNRS</sequence>
<organism evidence="2 3">
    <name type="scientific">Hydnum rufescens UP504</name>
    <dbReference type="NCBI Taxonomy" id="1448309"/>
    <lineage>
        <taxon>Eukaryota</taxon>
        <taxon>Fungi</taxon>
        <taxon>Dikarya</taxon>
        <taxon>Basidiomycota</taxon>
        <taxon>Agaricomycotina</taxon>
        <taxon>Agaricomycetes</taxon>
        <taxon>Cantharellales</taxon>
        <taxon>Hydnaceae</taxon>
        <taxon>Hydnum</taxon>
    </lineage>
</organism>
<evidence type="ECO:0000256" key="1">
    <source>
        <dbReference type="SAM" id="MobiDB-lite"/>
    </source>
</evidence>
<comment type="caution">
    <text evidence="2">The sequence shown here is derived from an EMBL/GenBank/DDBJ whole genome shotgun (WGS) entry which is preliminary data.</text>
</comment>
<feature type="region of interest" description="Disordered" evidence="1">
    <location>
        <begin position="153"/>
        <end position="179"/>
    </location>
</feature>